<protein>
    <submittedName>
        <fullName evidence="2">DUF2157 domain-containing protein</fullName>
    </submittedName>
</protein>
<feature type="transmembrane region" description="Helical" evidence="1">
    <location>
        <begin position="195"/>
        <end position="212"/>
    </location>
</feature>
<feature type="transmembrane region" description="Helical" evidence="1">
    <location>
        <begin position="44"/>
        <end position="64"/>
    </location>
</feature>
<dbReference type="RefSeq" id="WP_130566607.1">
    <property type="nucleotide sequence ID" value="NZ_SHLY01000002.1"/>
</dbReference>
<evidence type="ECO:0000256" key="1">
    <source>
        <dbReference type="SAM" id="Phobius"/>
    </source>
</evidence>
<feature type="transmembrane region" description="Helical" evidence="1">
    <location>
        <begin position="164"/>
        <end position="183"/>
    </location>
</feature>
<gene>
    <name evidence="2" type="ORF">EXY25_09880</name>
</gene>
<feature type="transmembrane region" description="Helical" evidence="1">
    <location>
        <begin position="253"/>
        <end position="283"/>
    </location>
</feature>
<feature type="transmembrane region" description="Helical" evidence="1">
    <location>
        <begin position="100"/>
        <end position="118"/>
    </location>
</feature>
<reference evidence="3" key="1">
    <citation type="submission" date="2019-02" db="EMBL/GenBank/DDBJ databases">
        <title>Draft genome sequence of Muricauda sp. 176CP4-71.</title>
        <authorList>
            <person name="Park J.-S."/>
        </authorList>
    </citation>
    <scope>NUCLEOTIDE SEQUENCE [LARGE SCALE GENOMIC DNA]</scope>
    <source>
        <strain evidence="3">176GS2-150</strain>
    </source>
</reference>
<feature type="transmembrane region" description="Helical" evidence="1">
    <location>
        <begin position="70"/>
        <end position="88"/>
    </location>
</feature>
<accession>A0ABY1WRZ9</accession>
<organism evidence="2 3">
    <name type="scientific">Corallincola spongiicola</name>
    <dbReference type="NCBI Taxonomy" id="2520508"/>
    <lineage>
        <taxon>Bacteria</taxon>
        <taxon>Pseudomonadati</taxon>
        <taxon>Pseudomonadota</taxon>
        <taxon>Gammaproteobacteria</taxon>
        <taxon>Alteromonadales</taxon>
        <taxon>Psychromonadaceae</taxon>
        <taxon>Corallincola</taxon>
    </lineage>
</organism>
<name>A0ABY1WRZ9_9GAMM</name>
<feature type="transmembrane region" description="Helical" evidence="1">
    <location>
        <begin position="138"/>
        <end position="157"/>
    </location>
</feature>
<feature type="transmembrane region" description="Helical" evidence="1">
    <location>
        <begin position="295"/>
        <end position="315"/>
    </location>
</feature>
<dbReference type="EMBL" id="SHLY01000002">
    <property type="protein sequence ID" value="TAA47520.1"/>
    <property type="molecule type" value="Genomic_DNA"/>
</dbReference>
<sequence>MRISKQNLKDAAHADIVSSDQVDALWSFLLNSQRDKAEFSFTHLLYYFGGLIAIGAMVIFVILAEETFGGLGFSVVSFCYMAVAFWLLRRFAAEQQSTAAGICGAFIVVVTPMVFYGLQQALGLWPDHTLYREHQWSTEWLFLSLSLSALVMGLVLVWRFRYPFVVMPMTVTLWYSLVYLAIVSSDNSNDWDFRVLASLWAGVIMLLLALVIDIKNRSHQDYSFWLYMLGTISFWLGLTALGDGEQWETVTYLLINLSMMVVGIVLMRRIFVVCGALGCCLYLGHLASDVFQDSWLFPLALTGLGGCVVYLGILWQKHEAGVIDYCWQHLPNTVTKYLSHLRQ</sequence>
<comment type="caution">
    <text evidence="2">The sequence shown here is derived from an EMBL/GenBank/DDBJ whole genome shotgun (WGS) entry which is preliminary data.</text>
</comment>
<proteinExistence type="predicted"/>
<feature type="transmembrane region" description="Helical" evidence="1">
    <location>
        <begin position="224"/>
        <end position="241"/>
    </location>
</feature>
<keyword evidence="1" id="KW-0472">Membrane</keyword>
<keyword evidence="1" id="KW-0812">Transmembrane</keyword>
<evidence type="ECO:0000313" key="2">
    <source>
        <dbReference type="EMBL" id="TAA47520.1"/>
    </source>
</evidence>
<dbReference type="Proteomes" id="UP000292544">
    <property type="component" value="Unassembled WGS sequence"/>
</dbReference>
<keyword evidence="3" id="KW-1185">Reference proteome</keyword>
<evidence type="ECO:0000313" key="3">
    <source>
        <dbReference type="Proteomes" id="UP000292544"/>
    </source>
</evidence>
<keyword evidence="1" id="KW-1133">Transmembrane helix</keyword>